<comment type="caution">
    <text evidence="2">The sequence shown here is derived from an EMBL/GenBank/DDBJ whole genome shotgun (WGS) entry which is preliminary data.</text>
</comment>
<proteinExistence type="predicted"/>
<keyword evidence="3" id="KW-1185">Reference proteome</keyword>
<dbReference type="PANTHER" id="PTHR37540">
    <property type="entry name" value="TRANSCRIPTION FACTOR (ACR-2), PUTATIVE-RELATED-RELATED"/>
    <property type="match status" value="1"/>
</dbReference>
<reference evidence="2 3" key="1">
    <citation type="submission" date="2019-10" db="EMBL/GenBank/DDBJ databases">
        <authorList>
            <person name="Palmer J.M."/>
        </authorList>
    </citation>
    <scope>NUCLEOTIDE SEQUENCE [LARGE SCALE GENOMIC DNA]</scope>
    <source>
        <strain evidence="2 3">TWF730</strain>
    </source>
</reference>
<gene>
    <name evidence="2" type="ORF">TWF730_003488</name>
</gene>
<sequence>MPSPVRPKNKPVQVHFIVSTDTAKADADTRKFIRSHVMLGKNLGRPRPDRRRKKAQQDPKQPSKDGSAPNLSTREEEELEEINSWIPLKGSIVAYRGQSLPPRIGGDFTTLEFAAPTTPAIICEIIKFAKSSKQILFPLEPVIEFNHKDRQWWDALTVDPAYLNTTAFMAYAYVDLMKGNRYAPMIPQAAFHFVQAVRMLRERLITADKGLLFSDSTIFLVLSLALYAHMTGDGPTARNHLVGLRKIVNMRGGIRSFRHNEKLLMEILRCDLGISLHNGTIPVFFLDQPFLEPLFPYPDHTPYITIPKATNPESEKFLENIAPALAEAWKFLKGYCYLMNSTAESRRRLPQSTLMNAMTSIMYRLLSMSFKQASIDEAIRLGLLSFSSYIFLRWQSVTLAYIHLPTVYKSSLMNLNLSKEFPPEVMLWLLMIGAISVFGEEDDVWLKPWLRVNFELCGVKRWADVKGVLKELMWMGIVLDKDGERVYESCAGEEEESRVTAVL</sequence>
<dbReference type="EMBL" id="JAVHNS010000015">
    <property type="protein sequence ID" value="KAK6334274.1"/>
    <property type="molecule type" value="Genomic_DNA"/>
</dbReference>
<accession>A0AAV9U5H5</accession>
<evidence type="ECO:0000313" key="2">
    <source>
        <dbReference type="EMBL" id="KAK6334274.1"/>
    </source>
</evidence>
<dbReference type="Proteomes" id="UP001373714">
    <property type="component" value="Unassembled WGS sequence"/>
</dbReference>
<feature type="region of interest" description="Disordered" evidence="1">
    <location>
        <begin position="36"/>
        <end position="76"/>
    </location>
</feature>
<name>A0AAV9U5H5_9PEZI</name>
<dbReference type="AlphaFoldDB" id="A0AAV9U5H5"/>
<protein>
    <submittedName>
        <fullName evidence="2">Uncharacterized protein</fullName>
    </submittedName>
</protein>
<organism evidence="2 3">
    <name type="scientific">Orbilia blumenaviensis</name>
    <dbReference type="NCBI Taxonomy" id="1796055"/>
    <lineage>
        <taxon>Eukaryota</taxon>
        <taxon>Fungi</taxon>
        <taxon>Dikarya</taxon>
        <taxon>Ascomycota</taxon>
        <taxon>Pezizomycotina</taxon>
        <taxon>Orbiliomycetes</taxon>
        <taxon>Orbiliales</taxon>
        <taxon>Orbiliaceae</taxon>
        <taxon>Orbilia</taxon>
    </lineage>
</organism>
<evidence type="ECO:0000313" key="3">
    <source>
        <dbReference type="Proteomes" id="UP001373714"/>
    </source>
</evidence>
<dbReference type="PANTHER" id="PTHR37540:SF9">
    <property type="entry name" value="ZN(2)-C6 FUNGAL-TYPE DOMAIN-CONTAINING PROTEIN"/>
    <property type="match status" value="1"/>
</dbReference>
<evidence type="ECO:0000256" key="1">
    <source>
        <dbReference type="SAM" id="MobiDB-lite"/>
    </source>
</evidence>